<keyword evidence="2" id="KW-1185">Reference proteome</keyword>
<proteinExistence type="predicted"/>
<dbReference type="EMBL" id="CP094528">
    <property type="protein sequence ID" value="UOE42909.1"/>
    <property type="molecule type" value="Genomic_DNA"/>
</dbReference>
<dbReference type="RefSeq" id="WP_243553865.1">
    <property type="nucleotide sequence ID" value="NZ_CP094528.1"/>
</dbReference>
<evidence type="ECO:0000313" key="2">
    <source>
        <dbReference type="Proteomes" id="UP000832097"/>
    </source>
</evidence>
<gene>
    <name evidence="1" type="ORF">MTO99_11995</name>
</gene>
<protein>
    <submittedName>
        <fullName evidence="1">DUF596 domain-containing protein</fullName>
    </submittedName>
</protein>
<dbReference type="InterPro" id="IPR023138">
    <property type="entry name" value="NMB0513-like_sf"/>
</dbReference>
<reference evidence="1 2" key="1">
    <citation type="submission" date="2022-03" db="EMBL/GenBank/DDBJ databases">
        <title>Mucilaginibacter sp. isolated from the gut of Protaetia brevitarsis seulensis larvae.</title>
        <authorList>
            <person name="Won M."/>
            <person name="Kim S.-J."/>
            <person name="Kwon S.-W."/>
        </authorList>
    </citation>
    <scope>NUCLEOTIDE SEQUENCE [LARGE SCALE GENOMIC DNA]</scope>
    <source>
        <strain evidence="1 2">CFWR-12</strain>
    </source>
</reference>
<dbReference type="Proteomes" id="UP000832097">
    <property type="component" value="Chromosome"/>
</dbReference>
<dbReference type="SUPFAM" id="SSF160472">
    <property type="entry name" value="NMB0513-like"/>
    <property type="match status" value="1"/>
</dbReference>
<accession>A0ABY4BVH9</accession>
<sequence>MTNNSGRFQHPTAFQLQYIAEYSEMDDLNGLWRWFASREPNPAVPQATDDFATLPFAVRREAFFWTLEQLIDHRYIRLEYWEWWPHGSGPVDGGPSAQVDVLRREFPTDDIGLDDGIWFFTPPCPVGSNWYWPDKAEPLRFIAEPLPED</sequence>
<dbReference type="Gene3D" id="1.10.3510.10">
    <property type="entry name" value="NMB0513-like"/>
    <property type="match status" value="1"/>
</dbReference>
<evidence type="ECO:0000313" key="1">
    <source>
        <dbReference type="EMBL" id="UOE42909.1"/>
    </source>
</evidence>
<organism evidence="1 2">
    <name type="scientific">Agromyces larvae</name>
    <dbReference type="NCBI Taxonomy" id="2929802"/>
    <lineage>
        <taxon>Bacteria</taxon>
        <taxon>Bacillati</taxon>
        <taxon>Actinomycetota</taxon>
        <taxon>Actinomycetes</taxon>
        <taxon>Micrococcales</taxon>
        <taxon>Microbacteriaceae</taxon>
        <taxon>Agromyces</taxon>
    </lineage>
</organism>
<name>A0ABY4BVH9_9MICO</name>